<sequence>MENYSLFWQKSTIAIAFASLLFLYFLYHLNNIFVLNVRFFKKVFYILKKLIKNLVVVFLIIIMNRKRLRTSRMTDAANESSNNSDLGNLKMFEFVRIKCTKSSEVRILKNEISNLASRFSYSYSLRDTSPDTDNSRNQNQSIHYGVPKKRSGHRAVCNNENMWIWGGFCPIREQNINEDDEDNENVYPSPLFPELWRFNFNTRRWCLLKTTGDIPDKFVASHSTILHGTSTLIVFGGTGFPFGESLSNSLYICNLGTLVWKKYELKGQKPLPLYGSSLLTVGDNLYILFGTNAVQYCSNVYRVNIKTLESVKLFDSIELIENATVADTHRLNQLYPNDFLTGRYRQEVVYYENKLYTFGGGKIDGDAHCFENLPAFNIETDNWEFINTYADVKTNSFPEKRKFHSCIRISDYVYVFGGMHCDLENNVFRSVENCVWRLNMLNLRWQKLDLKIPCLTYFHAACANDNGQVFIHGGVKSVNETNTRVNHLYSVSLMIPKLGDICWTKLIVNYPKLVYMNKKYLLSLGIPNEFIRRIN</sequence>
<dbReference type="Gene3D" id="2.120.10.80">
    <property type="entry name" value="Kelch-type beta propeller"/>
    <property type="match status" value="2"/>
</dbReference>
<dbReference type="InterPro" id="IPR052125">
    <property type="entry name" value="KLHDC10"/>
</dbReference>
<name>A0A3M7SX79_BRAPC</name>
<evidence type="ECO:0000313" key="5">
    <source>
        <dbReference type="Proteomes" id="UP000276133"/>
    </source>
</evidence>
<evidence type="ECO:0000256" key="3">
    <source>
        <dbReference type="SAM" id="Phobius"/>
    </source>
</evidence>
<accession>A0A3M7SX79</accession>
<evidence type="ECO:0000313" key="4">
    <source>
        <dbReference type="EMBL" id="RNA40279.1"/>
    </source>
</evidence>
<dbReference type="PANTHER" id="PTHR46428">
    <property type="entry name" value="KELCH DOMAIN-CONTAINING PROTEIN 10"/>
    <property type="match status" value="1"/>
</dbReference>
<dbReference type="AlphaFoldDB" id="A0A3M7SX79"/>
<dbReference type="PANTHER" id="PTHR46428:SF1">
    <property type="entry name" value="KELCH DOMAIN-CONTAINING PROTEIN 10"/>
    <property type="match status" value="1"/>
</dbReference>
<keyword evidence="2" id="KW-0677">Repeat</keyword>
<comment type="caution">
    <text evidence="4">The sequence shown here is derived from an EMBL/GenBank/DDBJ whole genome shotgun (WGS) entry which is preliminary data.</text>
</comment>
<evidence type="ECO:0000256" key="2">
    <source>
        <dbReference type="ARBA" id="ARBA00022737"/>
    </source>
</evidence>
<dbReference type="GO" id="GO:0032874">
    <property type="term" value="P:positive regulation of stress-activated MAPK cascade"/>
    <property type="evidence" value="ECO:0007669"/>
    <property type="project" value="TreeGrafter"/>
</dbReference>
<keyword evidence="3" id="KW-1133">Transmembrane helix</keyword>
<keyword evidence="3" id="KW-0812">Transmembrane</keyword>
<protein>
    <submittedName>
        <fullName evidence="4">Kelch domain-containing 10-like protein</fullName>
    </submittedName>
</protein>
<feature type="transmembrane region" description="Helical" evidence="3">
    <location>
        <begin position="42"/>
        <end position="63"/>
    </location>
</feature>
<keyword evidence="5" id="KW-1185">Reference proteome</keyword>
<reference evidence="4 5" key="1">
    <citation type="journal article" date="2018" name="Sci. Rep.">
        <title>Genomic signatures of local adaptation to the degree of environmental predictability in rotifers.</title>
        <authorList>
            <person name="Franch-Gras L."/>
            <person name="Hahn C."/>
            <person name="Garcia-Roger E.M."/>
            <person name="Carmona M.J."/>
            <person name="Serra M."/>
            <person name="Gomez A."/>
        </authorList>
    </citation>
    <scope>NUCLEOTIDE SEQUENCE [LARGE SCALE GENOMIC DNA]</scope>
    <source>
        <strain evidence="4">HYR1</strain>
    </source>
</reference>
<keyword evidence="3" id="KW-0472">Membrane</keyword>
<dbReference type="SUPFAM" id="SSF117281">
    <property type="entry name" value="Kelch motif"/>
    <property type="match status" value="2"/>
</dbReference>
<dbReference type="STRING" id="10195.A0A3M7SX79"/>
<dbReference type="EMBL" id="REGN01000654">
    <property type="protein sequence ID" value="RNA40279.1"/>
    <property type="molecule type" value="Genomic_DNA"/>
</dbReference>
<proteinExistence type="predicted"/>
<dbReference type="Proteomes" id="UP000276133">
    <property type="component" value="Unassembled WGS sequence"/>
</dbReference>
<keyword evidence="1" id="KW-0880">Kelch repeat</keyword>
<dbReference type="OrthoDB" id="7676067at2759"/>
<feature type="transmembrane region" description="Helical" evidence="3">
    <location>
        <begin position="12"/>
        <end position="30"/>
    </location>
</feature>
<organism evidence="4 5">
    <name type="scientific">Brachionus plicatilis</name>
    <name type="common">Marine rotifer</name>
    <name type="synonym">Brachionus muelleri</name>
    <dbReference type="NCBI Taxonomy" id="10195"/>
    <lineage>
        <taxon>Eukaryota</taxon>
        <taxon>Metazoa</taxon>
        <taxon>Spiralia</taxon>
        <taxon>Gnathifera</taxon>
        <taxon>Rotifera</taxon>
        <taxon>Eurotatoria</taxon>
        <taxon>Monogononta</taxon>
        <taxon>Pseudotrocha</taxon>
        <taxon>Ploima</taxon>
        <taxon>Brachionidae</taxon>
        <taxon>Brachionus</taxon>
    </lineage>
</organism>
<dbReference type="Pfam" id="PF24681">
    <property type="entry name" value="Kelch_KLHDC2_KLHL20_DRC7"/>
    <property type="match status" value="2"/>
</dbReference>
<dbReference type="InterPro" id="IPR015915">
    <property type="entry name" value="Kelch-typ_b-propeller"/>
</dbReference>
<gene>
    <name evidence="4" type="ORF">BpHYR1_017886</name>
</gene>
<evidence type="ECO:0000256" key="1">
    <source>
        <dbReference type="ARBA" id="ARBA00022441"/>
    </source>
</evidence>